<evidence type="ECO:0000313" key="2">
    <source>
        <dbReference type="Proteomes" id="UP000309038"/>
    </source>
</evidence>
<dbReference type="EMBL" id="SGPJ01000446">
    <property type="protein sequence ID" value="THG94442.1"/>
    <property type="molecule type" value="Genomic_DNA"/>
</dbReference>
<comment type="caution">
    <text evidence="1">The sequence shown here is derived from an EMBL/GenBank/DDBJ whole genome shotgun (WGS) entry which is preliminary data.</text>
</comment>
<keyword evidence="2" id="KW-1185">Reference proteome</keyword>
<sequence>MPLLADRTGKKKVIVVSALDELEYDQAERFKAMGLTATAVNSQVWSDELHKILRFPHSFELPTHIRIFDIRAGKRP</sequence>
<reference evidence="1 2" key="1">
    <citation type="submission" date="2019-02" db="EMBL/GenBank/DDBJ databases">
        <title>Genome sequencing of the rare red list fungi Phlebia centrifuga.</title>
        <authorList>
            <person name="Buettner E."/>
            <person name="Kellner H."/>
        </authorList>
    </citation>
    <scope>NUCLEOTIDE SEQUENCE [LARGE SCALE GENOMIC DNA]</scope>
    <source>
        <strain evidence="1 2">DSM 108282</strain>
    </source>
</reference>
<evidence type="ECO:0000313" key="1">
    <source>
        <dbReference type="EMBL" id="THG94442.1"/>
    </source>
</evidence>
<proteinExistence type="predicted"/>
<gene>
    <name evidence="1" type="ORF">EW026_g7034</name>
</gene>
<organism evidence="1 2">
    <name type="scientific">Hermanssonia centrifuga</name>
    <dbReference type="NCBI Taxonomy" id="98765"/>
    <lineage>
        <taxon>Eukaryota</taxon>
        <taxon>Fungi</taxon>
        <taxon>Dikarya</taxon>
        <taxon>Basidiomycota</taxon>
        <taxon>Agaricomycotina</taxon>
        <taxon>Agaricomycetes</taxon>
        <taxon>Polyporales</taxon>
        <taxon>Meruliaceae</taxon>
        <taxon>Hermanssonia</taxon>
    </lineage>
</organism>
<protein>
    <submittedName>
        <fullName evidence="1">Uncharacterized protein</fullName>
    </submittedName>
</protein>
<dbReference type="Proteomes" id="UP000309038">
    <property type="component" value="Unassembled WGS sequence"/>
</dbReference>
<dbReference type="AlphaFoldDB" id="A0A4V3X9J7"/>
<accession>A0A4V3X9J7</accession>
<name>A0A4V3X9J7_9APHY</name>